<dbReference type="Pfam" id="PF17642">
    <property type="entry name" value="TssD"/>
    <property type="match status" value="1"/>
</dbReference>
<name>A0A918JUJ7_9FLAO</name>
<dbReference type="RefSeq" id="WP_189457411.1">
    <property type="nucleotide sequence ID" value="NZ_BMWS01000006.1"/>
</dbReference>
<dbReference type="GO" id="GO:0033104">
    <property type="term" value="C:type VI protein secretion system complex"/>
    <property type="evidence" value="ECO:0007669"/>
    <property type="project" value="InterPro"/>
</dbReference>
<evidence type="ECO:0000313" key="2">
    <source>
        <dbReference type="Proteomes" id="UP000601108"/>
    </source>
</evidence>
<proteinExistence type="predicted"/>
<keyword evidence="2" id="KW-1185">Reference proteome</keyword>
<sequence>MGILAKLTIFGQVRELQNCTMLYQTLIDKKGKPAPMVLGGLIECTFITGYNEEVFLYFMQMPSVHNKKNEDFYYLSEGEVVFYFNSFDNPPLKRYKFNDAAIVEYREVFATNGETPMLTTITISPAIQDYGYPIIRRWNKSYIPPSKQMPYRSAEVVEGEPEITESYYEDLQGNTIPQRKLKAGDEIYYILKTTNATGKEATIDLANNALDYEYNGAILQGDLLTVTVTADTMRLSLKAITQQTQN</sequence>
<dbReference type="InterPro" id="IPR041408">
    <property type="entry name" value="Hcp_Tssd"/>
</dbReference>
<organism evidence="1 2">
    <name type="scientific">Aquimarina muelleri</name>
    <dbReference type="NCBI Taxonomy" id="279356"/>
    <lineage>
        <taxon>Bacteria</taxon>
        <taxon>Pseudomonadati</taxon>
        <taxon>Bacteroidota</taxon>
        <taxon>Flavobacteriia</taxon>
        <taxon>Flavobacteriales</taxon>
        <taxon>Flavobacteriaceae</taxon>
        <taxon>Aquimarina</taxon>
    </lineage>
</organism>
<accession>A0A918JUJ7</accession>
<comment type="caution">
    <text evidence="1">The sequence shown here is derived from an EMBL/GenBank/DDBJ whole genome shotgun (WGS) entry which is preliminary data.</text>
</comment>
<dbReference type="AlphaFoldDB" id="A0A918JUJ7"/>
<dbReference type="EMBL" id="BMWS01000006">
    <property type="protein sequence ID" value="GGX11722.1"/>
    <property type="molecule type" value="Genomic_DNA"/>
</dbReference>
<reference evidence="1 2" key="1">
    <citation type="journal article" date="2014" name="Int. J. Syst. Evol. Microbiol.">
        <title>Complete genome sequence of Corynebacterium casei LMG S-19264T (=DSM 44701T), isolated from a smear-ripened cheese.</title>
        <authorList>
            <consortium name="US DOE Joint Genome Institute (JGI-PGF)"/>
            <person name="Walter F."/>
            <person name="Albersmeier A."/>
            <person name="Kalinowski J."/>
            <person name="Ruckert C."/>
        </authorList>
    </citation>
    <scope>NUCLEOTIDE SEQUENCE [LARGE SCALE GENOMIC DNA]</scope>
    <source>
        <strain evidence="1 2">KCTC 12285</strain>
    </source>
</reference>
<dbReference type="Proteomes" id="UP000601108">
    <property type="component" value="Unassembled WGS sequence"/>
</dbReference>
<gene>
    <name evidence="1" type="ORF">GCM10007384_11780</name>
</gene>
<evidence type="ECO:0000313" key="1">
    <source>
        <dbReference type="EMBL" id="GGX11722.1"/>
    </source>
</evidence>
<protein>
    <submittedName>
        <fullName evidence="1">Uncharacterized protein</fullName>
    </submittedName>
</protein>